<evidence type="ECO:0000256" key="9">
    <source>
        <dbReference type="PIRSR" id="PIRSR000196-1"/>
    </source>
</evidence>
<reference evidence="12 13" key="1">
    <citation type="submission" date="2016-10" db="EMBL/GenBank/DDBJ databases">
        <authorList>
            <person name="de Groot N.N."/>
        </authorList>
    </citation>
    <scope>NUCLEOTIDE SEQUENCE [LARGE SCALE GENOMIC DNA]</scope>
    <source>
        <strain evidence="12 13">AB35.6</strain>
    </source>
</reference>
<dbReference type="GO" id="GO:0010133">
    <property type="term" value="P:L-proline catabolic process to L-glutamate"/>
    <property type="evidence" value="ECO:0007669"/>
    <property type="project" value="UniProtKB-UniPathway"/>
</dbReference>
<gene>
    <name evidence="12" type="ORF">SAMN05443244_1232</name>
</gene>
<dbReference type="InterPro" id="IPR015659">
    <property type="entry name" value="Proline_oxidase"/>
</dbReference>
<dbReference type="AlphaFoldDB" id="A0A1H4KKH2"/>
<evidence type="ECO:0000256" key="8">
    <source>
        <dbReference type="ARBA" id="ARBA00048779"/>
    </source>
</evidence>
<dbReference type="Proteomes" id="UP000182409">
    <property type="component" value="Unassembled WGS sequence"/>
</dbReference>
<dbReference type="GO" id="GO:0004657">
    <property type="term" value="F:proline dehydrogenase activity"/>
    <property type="evidence" value="ECO:0007669"/>
    <property type="project" value="UniProtKB-EC"/>
</dbReference>
<sequence length="339" mass="37333">MQPGSRTVLAAQRIDALASIDIDLTHLSRWRTLVEMLRSLLIALSQNSTLRKVMESSSPGRRVSGRFVAGTSVADALRVTRELNAQGFAVTADSLGESVQSENEARAAADIYHQLLDAIAAEGMNANVSVKLTGVGMDVSPELAESTTGGIVQHAAQLGNFVRIDMEGTPYTEATIALTERLHAAYPRAVGTVLQAYLYRTAEDTARLLRQGIRIRLCKGAYKEPGNLAFPQKSDVDANYVKLMQMMLPSGVFCGIATHDAAMVAATEQFAKEHGIAHSAFEFQMLFGVQRELQRDLLKRGFGVRVYLPFGTDWYPYFMRRLAERPANVLFLMKNLFRS</sequence>
<dbReference type="InterPro" id="IPR002872">
    <property type="entry name" value="Proline_DH_dom"/>
</dbReference>
<dbReference type="EC" id="1.5.5.2" evidence="2"/>
<evidence type="ECO:0000256" key="7">
    <source>
        <dbReference type="ARBA" id="ARBA00023062"/>
    </source>
</evidence>
<evidence type="ECO:0000256" key="2">
    <source>
        <dbReference type="ARBA" id="ARBA00012695"/>
    </source>
</evidence>
<proteinExistence type="predicted"/>
<comment type="pathway">
    <text evidence="1">Amino-acid degradation; L-proline degradation into L-glutamate; L-glutamate from L-proline: step 1/2.</text>
</comment>
<protein>
    <recommendedName>
        <fullName evidence="2">proline dehydrogenase</fullName>
        <ecNumber evidence="2">1.5.5.2</ecNumber>
    </recommendedName>
</protein>
<evidence type="ECO:0000259" key="11">
    <source>
        <dbReference type="Pfam" id="PF01619"/>
    </source>
</evidence>
<dbReference type="Gene3D" id="3.20.20.220">
    <property type="match status" value="1"/>
</dbReference>
<organism evidence="12 13">
    <name type="scientific">Terriglobus roseus</name>
    <dbReference type="NCBI Taxonomy" id="392734"/>
    <lineage>
        <taxon>Bacteria</taxon>
        <taxon>Pseudomonadati</taxon>
        <taxon>Acidobacteriota</taxon>
        <taxon>Terriglobia</taxon>
        <taxon>Terriglobales</taxon>
        <taxon>Acidobacteriaceae</taxon>
        <taxon>Terriglobus</taxon>
    </lineage>
</organism>
<evidence type="ECO:0000256" key="3">
    <source>
        <dbReference type="ARBA" id="ARBA00022630"/>
    </source>
</evidence>
<dbReference type="Pfam" id="PF01619">
    <property type="entry name" value="Pro_dh"/>
    <property type="match status" value="1"/>
</dbReference>
<evidence type="ECO:0000256" key="1">
    <source>
        <dbReference type="ARBA" id="ARBA00004739"/>
    </source>
</evidence>
<evidence type="ECO:0000313" key="12">
    <source>
        <dbReference type="EMBL" id="SEB58736.1"/>
    </source>
</evidence>
<dbReference type="InterPro" id="IPR029041">
    <property type="entry name" value="FAD-linked_oxidoreductase-like"/>
</dbReference>
<feature type="binding site" evidence="9">
    <location>
        <position position="320"/>
    </location>
    <ligand>
        <name>substrate</name>
    </ligand>
</feature>
<dbReference type="UniPathway" id="UPA00261">
    <property type="reaction ID" value="UER00373"/>
</dbReference>
<dbReference type="SUPFAM" id="SSF51730">
    <property type="entry name" value="FAD-linked oxidoreductase"/>
    <property type="match status" value="1"/>
</dbReference>
<feature type="binding site" evidence="10">
    <location>
        <position position="195"/>
    </location>
    <ligand>
        <name>FAD</name>
        <dbReference type="ChEBI" id="CHEBI:57692"/>
    </ligand>
</feature>
<accession>A0A1H4KKH2</accession>
<evidence type="ECO:0000256" key="5">
    <source>
        <dbReference type="ARBA" id="ARBA00022827"/>
    </source>
</evidence>
<feature type="binding site" evidence="10">
    <location>
        <position position="166"/>
    </location>
    <ligand>
        <name>FAD</name>
        <dbReference type="ChEBI" id="CHEBI:57692"/>
    </ligand>
</feature>
<dbReference type="PIRSF" id="PIRSF000196">
    <property type="entry name" value="Pro_dehydrog"/>
    <property type="match status" value="1"/>
</dbReference>
<dbReference type="PANTHER" id="PTHR13914">
    <property type="entry name" value="PROLINE OXIDASE"/>
    <property type="match status" value="1"/>
</dbReference>
<feature type="binding site" evidence="10">
    <location>
        <begin position="258"/>
        <end position="259"/>
    </location>
    <ligand>
        <name>FAD</name>
        <dbReference type="ChEBI" id="CHEBI:57692"/>
    </ligand>
</feature>
<comment type="catalytic activity">
    <reaction evidence="8">
        <text>L-proline + a quinone = (S)-1-pyrroline-5-carboxylate + a quinol + H(+)</text>
        <dbReference type="Rhea" id="RHEA:23784"/>
        <dbReference type="ChEBI" id="CHEBI:15378"/>
        <dbReference type="ChEBI" id="CHEBI:17388"/>
        <dbReference type="ChEBI" id="CHEBI:24646"/>
        <dbReference type="ChEBI" id="CHEBI:60039"/>
        <dbReference type="ChEBI" id="CHEBI:132124"/>
        <dbReference type="EC" id="1.5.5.2"/>
    </reaction>
</comment>
<keyword evidence="6" id="KW-0560">Oxidoreductase</keyword>
<dbReference type="InterPro" id="IPR008219">
    <property type="entry name" value="PRODH_bac_arc"/>
</dbReference>
<keyword evidence="3" id="KW-0285">Flavoprotein</keyword>
<dbReference type="GO" id="GO:0000166">
    <property type="term" value="F:nucleotide binding"/>
    <property type="evidence" value="ECO:0007669"/>
    <property type="project" value="UniProtKB-KW"/>
</dbReference>
<dbReference type="EMBL" id="FNSD01000001">
    <property type="protein sequence ID" value="SEB58736.1"/>
    <property type="molecule type" value="Genomic_DNA"/>
</dbReference>
<name>A0A1H4KKH2_9BACT</name>
<feature type="binding site" evidence="9">
    <location>
        <position position="131"/>
    </location>
    <ligand>
        <name>substrate</name>
    </ligand>
</feature>
<feature type="binding site" evidence="10">
    <location>
        <position position="233"/>
    </location>
    <ligand>
        <name>FAD</name>
        <dbReference type="ChEBI" id="CHEBI:57692"/>
    </ligand>
</feature>
<feature type="binding site" evidence="10">
    <location>
        <begin position="219"/>
        <end position="221"/>
    </location>
    <ligand>
        <name>FAD</name>
        <dbReference type="ChEBI" id="CHEBI:57692"/>
    </ligand>
</feature>
<feature type="domain" description="Proline dehydrogenase" evidence="11">
    <location>
        <begin position="77"/>
        <end position="332"/>
    </location>
</feature>
<keyword evidence="4 10" id="KW-0547">Nucleotide-binding</keyword>
<comment type="cofactor">
    <cofactor evidence="10">
        <name>FAD</name>
        <dbReference type="ChEBI" id="CHEBI:57692"/>
    </cofactor>
    <text evidence="10">Binds 1 FAD per subunit.</text>
</comment>
<evidence type="ECO:0000313" key="13">
    <source>
        <dbReference type="Proteomes" id="UP000182409"/>
    </source>
</evidence>
<keyword evidence="5 10" id="KW-0274">FAD</keyword>
<keyword evidence="7" id="KW-0642">Proline metabolism</keyword>
<evidence type="ECO:0000256" key="6">
    <source>
        <dbReference type="ARBA" id="ARBA00023002"/>
    </source>
</evidence>
<feature type="binding site" evidence="9">
    <location>
        <position position="321"/>
    </location>
    <ligand>
        <name>substrate</name>
    </ligand>
</feature>
<evidence type="ECO:0000256" key="4">
    <source>
        <dbReference type="ARBA" id="ARBA00022741"/>
    </source>
</evidence>
<dbReference type="PANTHER" id="PTHR13914:SF0">
    <property type="entry name" value="PROLINE DEHYDROGENASE 1, MITOCHONDRIAL"/>
    <property type="match status" value="1"/>
</dbReference>
<evidence type="ECO:0000256" key="10">
    <source>
        <dbReference type="PIRSR" id="PIRSR000196-2"/>
    </source>
</evidence>